<dbReference type="EMBL" id="RQXX01000004">
    <property type="protein sequence ID" value="RVV97671.1"/>
    <property type="molecule type" value="Genomic_DNA"/>
</dbReference>
<dbReference type="SUPFAM" id="SSF50129">
    <property type="entry name" value="GroES-like"/>
    <property type="match status" value="1"/>
</dbReference>
<dbReference type="GO" id="GO:0070402">
    <property type="term" value="F:NADPH binding"/>
    <property type="evidence" value="ECO:0007669"/>
    <property type="project" value="TreeGrafter"/>
</dbReference>
<feature type="domain" description="Enoyl reductase (ER)" evidence="4">
    <location>
        <begin position="14"/>
        <end position="324"/>
    </location>
</feature>
<dbReference type="InterPro" id="IPR013149">
    <property type="entry name" value="ADH-like_C"/>
</dbReference>
<evidence type="ECO:0000259" key="4">
    <source>
        <dbReference type="SMART" id="SM00829"/>
    </source>
</evidence>
<evidence type="ECO:0000256" key="2">
    <source>
        <dbReference type="ARBA" id="ARBA00023002"/>
    </source>
</evidence>
<dbReference type="Pfam" id="PF08240">
    <property type="entry name" value="ADH_N"/>
    <property type="match status" value="1"/>
</dbReference>
<name>A0A438AG31_9RHOB</name>
<dbReference type="PANTHER" id="PTHR48106:SF8">
    <property type="entry name" value="OS02G0805600 PROTEIN"/>
    <property type="match status" value="1"/>
</dbReference>
<organism evidence="5 6">
    <name type="scientific">Mesobaculum littorinae</name>
    <dbReference type="NCBI Taxonomy" id="2486419"/>
    <lineage>
        <taxon>Bacteria</taxon>
        <taxon>Pseudomonadati</taxon>
        <taxon>Pseudomonadota</taxon>
        <taxon>Alphaproteobacteria</taxon>
        <taxon>Rhodobacterales</taxon>
        <taxon>Roseobacteraceae</taxon>
        <taxon>Mesobaculum</taxon>
    </lineage>
</organism>
<reference evidence="5 6" key="1">
    <citation type="submission" date="2018-11" db="EMBL/GenBank/DDBJ databases">
        <title>Mesobaculum littorinae gen. nov., sp. nov., isolated from Littorina scabra that represents a novel genus of the order Rhodobacteraceae.</title>
        <authorList>
            <person name="Li F."/>
        </authorList>
    </citation>
    <scope>NUCLEOTIDE SEQUENCE [LARGE SCALE GENOMIC DNA]</scope>
    <source>
        <strain evidence="5 6">M0103</strain>
    </source>
</reference>
<evidence type="ECO:0000256" key="1">
    <source>
        <dbReference type="ARBA" id="ARBA00022857"/>
    </source>
</evidence>
<dbReference type="Proteomes" id="UP000285908">
    <property type="component" value="Unassembled WGS sequence"/>
</dbReference>
<dbReference type="Gene3D" id="3.40.50.720">
    <property type="entry name" value="NAD(P)-binding Rossmann-like Domain"/>
    <property type="match status" value="1"/>
</dbReference>
<dbReference type="PANTHER" id="PTHR48106">
    <property type="entry name" value="QUINONE OXIDOREDUCTASE PIG3-RELATED"/>
    <property type="match status" value="1"/>
</dbReference>
<dbReference type="AlphaFoldDB" id="A0A438AG31"/>
<gene>
    <name evidence="5" type="ORF">EKE94_13095</name>
</gene>
<dbReference type="SMART" id="SM00829">
    <property type="entry name" value="PKS_ER"/>
    <property type="match status" value="1"/>
</dbReference>
<feature type="region of interest" description="Disordered" evidence="3">
    <location>
        <begin position="1"/>
        <end position="25"/>
    </location>
</feature>
<keyword evidence="6" id="KW-1185">Reference proteome</keyword>
<dbReference type="InterPro" id="IPR020843">
    <property type="entry name" value="ER"/>
</dbReference>
<dbReference type="Gene3D" id="3.90.180.10">
    <property type="entry name" value="Medium-chain alcohol dehydrogenases, catalytic domain"/>
    <property type="match status" value="1"/>
</dbReference>
<dbReference type="InterPro" id="IPR014189">
    <property type="entry name" value="Quinone_OxRdtase_PIG3"/>
</dbReference>
<dbReference type="Pfam" id="PF00107">
    <property type="entry name" value="ADH_zinc_N"/>
    <property type="match status" value="1"/>
</dbReference>
<dbReference type="GO" id="GO:0016651">
    <property type="term" value="F:oxidoreductase activity, acting on NAD(P)H"/>
    <property type="evidence" value="ECO:0007669"/>
    <property type="project" value="TreeGrafter"/>
</dbReference>
<dbReference type="InterPro" id="IPR011032">
    <property type="entry name" value="GroES-like_sf"/>
</dbReference>
<evidence type="ECO:0000313" key="6">
    <source>
        <dbReference type="Proteomes" id="UP000285908"/>
    </source>
</evidence>
<keyword evidence="1" id="KW-0521">NADP</keyword>
<accession>A0A438AG31</accession>
<evidence type="ECO:0000313" key="5">
    <source>
        <dbReference type="EMBL" id="RVV97671.1"/>
    </source>
</evidence>
<dbReference type="SUPFAM" id="SSF51735">
    <property type="entry name" value="NAD(P)-binding Rossmann-fold domains"/>
    <property type="match status" value="1"/>
</dbReference>
<dbReference type="InterPro" id="IPR013154">
    <property type="entry name" value="ADH-like_N"/>
</dbReference>
<dbReference type="OrthoDB" id="9780520at2"/>
<keyword evidence="2" id="KW-0560">Oxidoreductase</keyword>
<comment type="caution">
    <text evidence="5">The sequence shown here is derived from an EMBL/GenBank/DDBJ whole genome shotgun (WGS) entry which is preliminary data.</text>
</comment>
<dbReference type="CDD" id="cd05276">
    <property type="entry name" value="p53_inducible_oxidoreductase"/>
    <property type="match status" value="1"/>
</dbReference>
<dbReference type="InterPro" id="IPR036291">
    <property type="entry name" value="NAD(P)-bd_dom_sf"/>
</dbReference>
<protein>
    <submittedName>
        <fullName evidence="5">NAD(P)H-quinone oxidoreductase</fullName>
    </submittedName>
</protein>
<proteinExistence type="predicted"/>
<sequence length="330" mass="34368">MPQSMRAVEISEPGGPEVLTPVTRPVPQPGAGRIVIRVDWAGVNRPDALQRAGAYAPPPGASDLPGLEASGTVAAVGAGVAQWQVGDRVCALLPGGGYAEFAETDAAHALPVPDGMSLREAACLPETFFTVWSNVFDRGGLQAGERFLVHGGSSGIGTVAIQLAHALGVRVFATAGSAEKCAACERLGAERAINYREEDFEEILGAEGGANLILDMVGGDYIPRNVRTLAPDGRLVMIAFLGGPKAELNFAQVMAKRLTLTGSTLRPQSDLAKARIAENLLAHAWPLLTAGRVAPVMDSEFPLEEAAQAHARMETSSHIGKIVLKVAGGA</sequence>
<evidence type="ECO:0000256" key="3">
    <source>
        <dbReference type="SAM" id="MobiDB-lite"/>
    </source>
</evidence>
<dbReference type="NCBIfam" id="TIGR02824">
    <property type="entry name" value="quinone_pig3"/>
    <property type="match status" value="1"/>
</dbReference>